<dbReference type="SUPFAM" id="SSF52540">
    <property type="entry name" value="P-loop containing nucleoside triphosphate hydrolases"/>
    <property type="match status" value="1"/>
</dbReference>
<reference evidence="4 5" key="1">
    <citation type="submission" date="2024-05" db="EMBL/GenBank/DDBJ databases">
        <title>Roseateles sp. DJS-2-20 16S ribosomal RNA gene Genome sequencing and assembly.</title>
        <authorList>
            <person name="Woo H."/>
        </authorList>
    </citation>
    <scope>NUCLEOTIDE SEQUENCE [LARGE SCALE GENOMIC DNA]</scope>
    <source>
        <strain evidence="4 5">DJS-2-20</strain>
    </source>
</reference>
<gene>
    <name evidence="4" type="ORF">ABDJ85_19000</name>
</gene>
<dbReference type="SUPFAM" id="SSF48452">
    <property type="entry name" value="TPR-like"/>
    <property type="match status" value="2"/>
</dbReference>
<keyword evidence="2" id="KW-0067">ATP-binding</keyword>
<feature type="domain" description="Orc1-like AAA ATPase" evidence="3">
    <location>
        <begin position="170"/>
        <end position="319"/>
    </location>
</feature>
<dbReference type="PANTHER" id="PTHR16305:SF35">
    <property type="entry name" value="TRANSCRIPTIONAL ACTIVATOR DOMAIN"/>
    <property type="match status" value="1"/>
</dbReference>
<evidence type="ECO:0000313" key="5">
    <source>
        <dbReference type="Proteomes" id="UP001495147"/>
    </source>
</evidence>
<keyword evidence="5" id="KW-1185">Reference proteome</keyword>
<evidence type="ECO:0000256" key="1">
    <source>
        <dbReference type="ARBA" id="ARBA00022741"/>
    </source>
</evidence>
<dbReference type="Gene3D" id="1.10.10.10">
    <property type="entry name" value="Winged helix-like DNA-binding domain superfamily/Winged helix DNA-binding domain"/>
    <property type="match status" value="1"/>
</dbReference>
<evidence type="ECO:0000259" key="3">
    <source>
        <dbReference type="Pfam" id="PF13191"/>
    </source>
</evidence>
<dbReference type="InterPro" id="IPR041664">
    <property type="entry name" value="AAA_16"/>
</dbReference>
<dbReference type="InterPro" id="IPR036388">
    <property type="entry name" value="WH-like_DNA-bd_sf"/>
</dbReference>
<evidence type="ECO:0000313" key="4">
    <source>
        <dbReference type="EMBL" id="MEO3693566.1"/>
    </source>
</evidence>
<dbReference type="Proteomes" id="UP001495147">
    <property type="component" value="Unassembled WGS sequence"/>
</dbReference>
<dbReference type="InterPro" id="IPR011990">
    <property type="entry name" value="TPR-like_helical_dom_sf"/>
</dbReference>
<comment type="caution">
    <text evidence="4">The sequence shown here is derived from an EMBL/GenBank/DDBJ whole genome shotgun (WGS) entry which is preliminary data.</text>
</comment>
<dbReference type="Gene3D" id="1.25.40.10">
    <property type="entry name" value="Tetratricopeptide repeat domain"/>
    <property type="match status" value="1"/>
</dbReference>
<sequence>MLRLLVQPGWHVANEPAQSLPLTVPAALLVVLATEGGWRTREQLAAVFWPEATPEDARHHLRINLHRARSMLAAWGAPEGLEAERHRVRLTAPCDLVPLDDTTTAPQHPGPWLQGWHLGGYEGFQEWRMAAQRRLLDRWQHAAVQAPSAASSAAFGPARAAAPAAATSALPGRDAELAALQRAAHPAVVVLGEPGAGKSTLLAAAFPGSPVLRGLRGLDRLPYRPVLDALRQHTAQLERALADPFSRLRPYRLDLARLMPELAPDEALPPLDALTARTRLTEALVRAFEQLAPLLIVDDLQWCDGATLEWLALLAHDGRLRWRAAARSTELTGAPQELVSDLELAGRLQTVRLGPLPRQALSAVCLWQGSESDWPDEALDRLHVLGGGNPFLIGELVRLHREALLEPGGDAGVQAGVQVEVAQLVQRRLQSLPQAAAEAVRMAAIFQQDAPAVGLVDAAPDAARQACEAAAQAGLLRPLGSGYVCAHDLIRDAVLAALAEPGVQALHRRAALWLAAQEHPAPDALVIAHHWEQAGEAQTCLAWLHRGALQLKARGRFDEARERWHRVAQASLDAAQGLRARLELAACDLFDDLARGEAALRGVQAQLHAVADLSARRLLEGQLCTALVDNRVFAGDIASARQHAARLRELLPDLGPAAQVEAHEVLIELAMREPDIPAAWASLGEVRRLAPRRPSLLSWEGQIHWFGGEVQPAHDALSRLLALHPEYCSGMTIENDLAVMLHALGRVDEALTMIRRALVSWAGVPHAEALSLLVLGVILISAGRHEESDEALQRSLALARAQNSPGFETEGLVRLARLRLAQGRPEDARQLLREAAAFVAESPEPLRVSHWIWAETLCAERLGEALSPASRSRLQAMTGLSQHPLVHLRWARVRWAWAHAAQDAVAATAAAEDMARLAERGPLPESQAEAWRLLALTAAGAGAATSFEARAQALALKCGFALPRVPAAFNAA</sequence>
<dbReference type="Pfam" id="PF13191">
    <property type="entry name" value="AAA_16"/>
    <property type="match status" value="1"/>
</dbReference>
<dbReference type="EMBL" id="JBDPZD010000008">
    <property type="protein sequence ID" value="MEO3693566.1"/>
    <property type="molecule type" value="Genomic_DNA"/>
</dbReference>
<proteinExistence type="predicted"/>
<name>A0ABV0G761_9BURK</name>
<evidence type="ECO:0000256" key="2">
    <source>
        <dbReference type="ARBA" id="ARBA00022840"/>
    </source>
</evidence>
<dbReference type="PANTHER" id="PTHR16305">
    <property type="entry name" value="TESTICULAR SOLUBLE ADENYLYL CYCLASE"/>
    <property type="match status" value="1"/>
</dbReference>
<protein>
    <submittedName>
        <fullName evidence="4">AAA family ATPase</fullName>
    </submittedName>
</protein>
<keyword evidence="1" id="KW-0547">Nucleotide-binding</keyword>
<dbReference type="RefSeq" id="WP_347706382.1">
    <property type="nucleotide sequence ID" value="NZ_JBDPZD010000008.1"/>
</dbReference>
<dbReference type="Pfam" id="PF13424">
    <property type="entry name" value="TPR_12"/>
    <property type="match status" value="1"/>
</dbReference>
<accession>A0ABV0G761</accession>
<dbReference type="InterPro" id="IPR027417">
    <property type="entry name" value="P-loop_NTPase"/>
</dbReference>
<organism evidence="4 5">
    <name type="scientific">Roseateles paludis</name>
    <dbReference type="NCBI Taxonomy" id="3145238"/>
    <lineage>
        <taxon>Bacteria</taxon>
        <taxon>Pseudomonadati</taxon>
        <taxon>Pseudomonadota</taxon>
        <taxon>Betaproteobacteria</taxon>
        <taxon>Burkholderiales</taxon>
        <taxon>Sphaerotilaceae</taxon>
        <taxon>Roseateles</taxon>
    </lineage>
</organism>